<evidence type="ECO:0000313" key="2">
    <source>
        <dbReference type="Proteomes" id="UP000034246"/>
    </source>
</evidence>
<organism evidence="1 2">
    <name type="scientific">Candidatus Woesebacteria bacterium GW2011_GWA1_39_21</name>
    <dbReference type="NCBI Taxonomy" id="1618550"/>
    <lineage>
        <taxon>Bacteria</taxon>
        <taxon>Candidatus Woeseibacteriota</taxon>
    </lineage>
</organism>
<evidence type="ECO:0000313" key="1">
    <source>
        <dbReference type="EMBL" id="KKR10955.1"/>
    </source>
</evidence>
<sequence length="231" mass="26904">MILRPATNDLTLVYYSANALPENVANNFRRELLNVTKGIFPIISVTQKPVDFGNNICVGDVGQSYYNLYKQMYVGVQEAKTKYVATIEDDTLYTMEHFSYRPSTDSIISYNNSMWFLDRNIFWNRGGTGTFGCIAPTKILTDTLEQRFRRFSIEPMPRDYQKYFWRDPGQDDRLGFKNQDVEIFSTVIPLITLCYSNATHGWPKRRQQTSKSVENLDYWGNASELRRKMES</sequence>
<dbReference type="STRING" id="1618550.UT39_C0013G0018"/>
<accession>A0A0G0QKL6</accession>
<comment type="caution">
    <text evidence="1">The sequence shown here is derived from an EMBL/GenBank/DDBJ whole genome shotgun (WGS) entry which is preliminary data.</text>
</comment>
<name>A0A0G0QKL6_9BACT</name>
<dbReference type="Proteomes" id="UP000034246">
    <property type="component" value="Unassembled WGS sequence"/>
</dbReference>
<reference evidence="1 2" key="1">
    <citation type="journal article" date="2015" name="Nature">
        <title>rRNA introns, odd ribosomes, and small enigmatic genomes across a large radiation of phyla.</title>
        <authorList>
            <person name="Brown C.T."/>
            <person name="Hug L.A."/>
            <person name="Thomas B.C."/>
            <person name="Sharon I."/>
            <person name="Castelle C.J."/>
            <person name="Singh A."/>
            <person name="Wilkins M.J."/>
            <person name="Williams K.H."/>
            <person name="Banfield J.F."/>
        </authorList>
    </citation>
    <scope>NUCLEOTIDE SEQUENCE [LARGE SCALE GENOMIC DNA]</scope>
</reference>
<protein>
    <submittedName>
        <fullName evidence="1">Uncharacterized protein</fullName>
    </submittedName>
</protein>
<gene>
    <name evidence="1" type="ORF">UT39_C0013G0018</name>
</gene>
<dbReference type="EMBL" id="LBWP01000013">
    <property type="protein sequence ID" value="KKR10955.1"/>
    <property type="molecule type" value="Genomic_DNA"/>
</dbReference>
<dbReference type="AlphaFoldDB" id="A0A0G0QKL6"/>
<proteinExistence type="predicted"/>